<sequence length="385" mass="43696">MKGGIVIIEIHIVVGGTAVKRLSFECEIITPMFMSGSDTMTAELRPSEIKGMMRFWWRAARALDDLSSLKKEETEIFGGMDQGNTKSLKSSVSVIIERESLKAGNNILDLINSQQGNNYQGIKYLLYSTFSLKSGGKRLIKGYLKPGSRFKLILSFRDDNDEKIKAVLASFWLAMYLGAFGSRSRRGAGSVNVISHDFAFDFLDFNPKGSTKEELENWYRKNLAEIKKVIQPAKTGRYSNLSKAKIYIADPKPTWIDALEEVGIVFKEYRSKNKGKIFDMAAFGMPIHHNQFSVRLVPYDQKGRISDRFASPLIIKIVRSNGKYFPVLIHLTVDPIFAGKESKDGKRWMTATVNERKKLNFSVIDEFTKEFTKFLNAVVIEYEKL</sequence>
<dbReference type="STRING" id="688269.Theth_1170"/>
<dbReference type="HOGENOM" id="CLU_050338_1_0_0"/>
<accession>F7YTM0</accession>
<dbReference type="EMBL" id="CP002351">
    <property type="protein sequence ID" value="AEH51242.1"/>
    <property type="molecule type" value="Genomic_DNA"/>
</dbReference>
<evidence type="ECO:0000259" key="2">
    <source>
        <dbReference type="Pfam" id="PF03787"/>
    </source>
</evidence>
<dbReference type="Proteomes" id="UP000006804">
    <property type="component" value="Chromosome"/>
</dbReference>
<dbReference type="Pfam" id="PF03787">
    <property type="entry name" value="RAMPs"/>
    <property type="match status" value="1"/>
</dbReference>
<dbReference type="eggNOG" id="COG1367">
    <property type="taxonomic scope" value="Bacteria"/>
</dbReference>
<evidence type="ECO:0000313" key="4">
    <source>
        <dbReference type="Proteomes" id="UP000006804"/>
    </source>
</evidence>
<reference evidence="3 4" key="1">
    <citation type="submission" date="2010-11" db="EMBL/GenBank/DDBJ databases">
        <title>The complete genome of Thermotoga thermarum DSM 5069.</title>
        <authorList>
            <consortium name="US DOE Joint Genome Institute (JGI-PGF)"/>
            <person name="Lucas S."/>
            <person name="Copeland A."/>
            <person name="Lapidus A."/>
            <person name="Bruce D."/>
            <person name="Goodwin L."/>
            <person name="Pitluck S."/>
            <person name="Kyrpides N."/>
            <person name="Mavromatis K."/>
            <person name="Ivanova N."/>
            <person name="Zeytun A."/>
            <person name="Brettin T."/>
            <person name="Detter J.C."/>
            <person name="Tapia R."/>
            <person name="Han C."/>
            <person name="Land M."/>
            <person name="Hauser L."/>
            <person name="Markowitz V."/>
            <person name="Cheng J.-F."/>
            <person name="Hugenholtz P."/>
            <person name="Woyke T."/>
            <person name="Wu D."/>
            <person name="Spring S."/>
            <person name="Schroeder M."/>
            <person name="Brambilla E."/>
            <person name="Klenk H.-P."/>
            <person name="Eisen J.A."/>
        </authorList>
    </citation>
    <scope>NUCLEOTIDE SEQUENCE [LARGE SCALE GENOMIC DNA]</scope>
    <source>
        <strain evidence="3 4">DSM 5069</strain>
    </source>
</reference>
<evidence type="ECO:0000313" key="3">
    <source>
        <dbReference type="EMBL" id="AEH51242.1"/>
    </source>
</evidence>
<dbReference type="InterPro" id="IPR007522">
    <property type="entry name" value="CRISPR-assoc_prot_TM1795"/>
</dbReference>
<evidence type="ECO:0000256" key="1">
    <source>
        <dbReference type="ARBA" id="ARBA00023118"/>
    </source>
</evidence>
<proteinExistence type="predicted"/>
<organism evidence="3 4">
    <name type="scientific">Pseudothermotoga thermarum DSM 5069</name>
    <dbReference type="NCBI Taxonomy" id="688269"/>
    <lineage>
        <taxon>Bacteria</taxon>
        <taxon>Thermotogati</taxon>
        <taxon>Thermotogota</taxon>
        <taxon>Thermotogae</taxon>
        <taxon>Thermotogales</taxon>
        <taxon>Thermotogaceae</taxon>
        <taxon>Pseudothermotoga</taxon>
    </lineage>
</organism>
<gene>
    <name evidence="3" type="ORF">Theth_1170</name>
</gene>
<dbReference type="AlphaFoldDB" id="F7YTM0"/>
<protein>
    <submittedName>
        <fullName evidence="3">CRISPR-associated RAMP protein, Cmr1 family</fullName>
    </submittedName>
</protein>
<dbReference type="GO" id="GO:0051607">
    <property type="term" value="P:defense response to virus"/>
    <property type="evidence" value="ECO:0007669"/>
    <property type="project" value="UniProtKB-KW"/>
</dbReference>
<keyword evidence="4" id="KW-1185">Reference proteome</keyword>
<keyword evidence="1" id="KW-0051">Antiviral defense</keyword>
<dbReference type="KEGG" id="tta:Theth_1170"/>
<dbReference type="NCBIfam" id="TIGR01894">
    <property type="entry name" value="cas_TM1795_cmr1"/>
    <property type="match status" value="1"/>
</dbReference>
<dbReference type="InterPro" id="IPR005537">
    <property type="entry name" value="RAMP_III_fam"/>
</dbReference>
<name>F7YTM0_9THEM</name>
<dbReference type="PATRIC" id="fig|688269.3.peg.1204"/>
<feature type="domain" description="CRISPR type III-associated protein" evidence="2">
    <location>
        <begin position="26"/>
        <end position="191"/>
    </location>
</feature>